<dbReference type="InterPro" id="IPR016181">
    <property type="entry name" value="Acyl_CoA_acyltransferase"/>
</dbReference>
<accession>W4UMD2</accession>
<sequence length="177" mass="20765">MPTFAKLKILLFMLTIRRATVDDCHLINEMASEVFPATYRELLSSEQLVYMMEWMYAPDNIRKQMQEEGHVYFIAYKGESPCGYLSVQAQEKGIYHLQKIYVLPSFQGIHCGSFLFREAVKYIKSVHPEPCLMELNVNRNNKALQFYERMGMRKLREGDFPIGNGYYMNDYIMGLDI</sequence>
<gene>
    <name evidence="2" type="ORF">JCM10512_135</name>
</gene>
<dbReference type="Proteomes" id="UP000019131">
    <property type="component" value="Unassembled WGS sequence"/>
</dbReference>
<dbReference type="AlphaFoldDB" id="W4UMD2"/>
<dbReference type="PROSITE" id="PS51186">
    <property type="entry name" value="GNAT"/>
    <property type="match status" value="1"/>
</dbReference>
<proteinExistence type="predicted"/>
<dbReference type="Pfam" id="PF13673">
    <property type="entry name" value="Acetyltransf_10"/>
    <property type="match status" value="1"/>
</dbReference>
<keyword evidence="2" id="KW-0808">Transferase</keyword>
<dbReference type="CDD" id="cd04301">
    <property type="entry name" value="NAT_SF"/>
    <property type="match status" value="1"/>
</dbReference>
<dbReference type="STRING" id="1445607.JCM10512_135"/>
<organism evidence="2 3">
    <name type="scientific">Bacteroides reticulotermitis JCM 10512</name>
    <dbReference type="NCBI Taxonomy" id="1445607"/>
    <lineage>
        <taxon>Bacteria</taxon>
        <taxon>Pseudomonadati</taxon>
        <taxon>Bacteroidota</taxon>
        <taxon>Bacteroidia</taxon>
        <taxon>Bacteroidales</taxon>
        <taxon>Bacteroidaceae</taxon>
        <taxon>Bacteroides</taxon>
    </lineage>
</organism>
<name>W4UMD2_9BACE</name>
<protein>
    <submittedName>
        <fullName evidence="2">GCN5-related N-acetyltransferase</fullName>
    </submittedName>
</protein>
<evidence type="ECO:0000313" key="3">
    <source>
        <dbReference type="Proteomes" id="UP000019131"/>
    </source>
</evidence>
<dbReference type="GO" id="GO:0016747">
    <property type="term" value="F:acyltransferase activity, transferring groups other than amino-acyl groups"/>
    <property type="evidence" value="ECO:0007669"/>
    <property type="project" value="InterPro"/>
</dbReference>
<evidence type="ECO:0000259" key="1">
    <source>
        <dbReference type="PROSITE" id="PS51186"/>
    </source>
</evidence>
<reference evidence="2 3" key="1">
    <citation type="journal article" date="2014" name="Genome Announc.">
        <title>Draft Genome Sequence of Bacteroides reticulotermitis Strain JCM 10512T, Isolated from the Gut of a Termite.</title>
        <authorList>
            <person name="Yuki M."/>
            <person name="Oshima K."/>
            <person name="Suda W."/>
            <person name="Sakamoto M."/>
            <person name="Iida T."/>
            <person name="Hattori M."/>
            <person name="Ohkuma M."/>
        </authorList>
    </citation>
    <scope>NUCLEOTIDE SEQUENCE [LARGE SCALE GENOMIC DNA]</scope>
    <source>
        <strain evidence="2 3">JCM 10512</strain>
    </source>
</reference>
<feature type="domain" description="N-acetyltransferase" evidence="1">
    <location>
        <begin position="14"/>
        <end position="177"/>
    </location>
</feature>
<dbReference type="InterPro" id="IPR000182">
    <property type="entry name" value="GNAT_dom"/>
</dbReference>
<keyword evidence="3" id="KW-1185">Reference proteome</keyword>
<dbReference type="SUPFAM" id="SSF55729">
    <property type="entry name" value="Acyl-CoA N-acyltransferases (Nat)"/>
    <property type="match status" value="1"/>
</dbReference>
<dbReference type="Gene3D" id="3.40.630.30">
    <property type="match status" value="1"/>
</dbReference>
<dbReference type="EMBL" id="BAIV01000001">
    <property type="protein sequence ID" value="GAE81967.1"/>
    <property type="molecule type" value="Genomic_DNA"/>
</dbReference>
<evidence type="ECO:0000313" key="2">
    <source>
        <dbReference type="EMBL" id="GAE81967.1"/>
    </source>
</evidence>
<comment type="caution">
    <text evidence="2">The sequence shown here is derived from an EMBL/GenBank/DDBJ whole genome shotgun (WGS) entry which is preliminary data.</text>
</comment>